<feature type="compositionally biased region" description="Basic and acidic residues" evidence="1">
    <location>
        <begin position="230"/>
        <end position="249"/>
    </location>
</feature>
<keyword evidence="2" id="KW-0472">Membrane</keyword>
<reference evidence="3" key="1">
    <citation type="submission" date="2014-11" db="EMBL/GenBank/DDBJ databases">
        <authorList>
            <person name="Otto D Thomas"/>
            <person name="Naeem Raeece"/>
        </authorList>
    </citation>
    <scope>NUCLEOTIDE SEQUENCE</scope>
</reference>
<dbReference type="VEuPathDB" id="CryptoDB:Cvel_30807"/>
<keyword evidence="2" id="KW-0812">Transmembrane</keyword>
<feature type="transmembrane region" description="Helical" evidence="2">
    <location>
        <begin position="52"/>
        <end position="70"/>
    </location>
</feature>
<feature type="compositionally biased region" description="Acidic residues" evidence="1">
    <location>
        <begin position="934"/>
        <end position="947"/>
    </location>
</feature>
<feature type="compositionally biased region" description="Polar residues" evidence="1">
    <location>
        <begin position="902"/>
        <end position="915"/>
    </location>
</feature>
<feature type="region of interest" description="Disordered" evidence="1">
    <location>
        <begin position="173"/>
        <end position="249"/>
    </location>
</feature>
<evidence type="ECO:0000256" key="1">
    <source>
        <dbReference type="SAM" id="MobiDB-lite"/>
    </source>
</evidence>
<evidence type="ECO:0000313" key="3">
    <source>
        <dbReference type="EMBL" id="CEM47090.1"/>
    </source>
</evidence>
<feature type="compositionally biased region" description="Polar residues" evidence="1">
    <location>
        <begin position="346"/>
        <end position="395"/>
    </location>
</feature>
<dbReference type="EMBL" id="CDMZ01003637">
    <property type="protein sequence ID" value="CEM47090.1"/>
    <property type="molecule type" value="Genomic_DNA"/>
</dbReference>
<proteinExistence type="predicted"/>
<evidence type="ECO:0008006" key="4">
    <source>
        <dbReference type="Google" id="ProtNLM"/>
    </source>
</evidence>
<sequence length="960" mass="106992">GYREGFYCWEIVLMLRKLTFQLAAAMTLGMDPDLRLIWVGGWLLYFFEMSEIQALLIVVLILFLISAFLVRCGGGILKGVLLHSVGFVEGEKLALDRVAKQGVTLTRMQRGFLWFHSMLQPLFRSLGILSPVGLGGESDSVYAFSSTVYDEALHQSADEAVDPDEIFYTTQKLLRRQKHPSRPSAKALARRQKTQGAMRKRKPGKASEREASSGDVSVCEPSPPPTPSNDGEREEGQLQARERSDRPVYWRPFERDQSLFQKRDCIYRRKMPPLTTFQFDPEGKDHPSAVSLKEQQENQKAEAAEFQEEKKNESTALSRQFSELERGASSSFPSPLMTKKDPTAKSPPSDSDASHTQTTRFMRPTHTVTQSSTRLVESQLAREQSPPTTGHSSKFLSSISKCRCCNKRRVQPSKSFFDPRRERLSTRLLHSVRSRKSEHIQQIQEKKTDVYGFLPIPPAPTVTDLRFPLRLHELSTAGAQYFEINKAEAHLTFDELTGLLEQALKLHDATALWHYLAFLVARASRERAWFLKQWVRYIFRKGTEADLPVAEATRAIVLGRRGENENASDDGDEVYRVLEGDQGTLKFQRTMQLQDFLLQNSLNKSKRMSAEFSTSVQWSQLKRGKERSRPPIAPRTWTDVETGTEWALVVFPLVDQFANKYESQLRTAVSDTNNVYQKSHVVVEVSTAGPTANGQEGGSGDTEEGTAPPLSYQPSPWILSQKAPLRCVHLWLPLCPGRPLVPAIPGKNTARRSTALTGCSVASTNFQAVSTRRDNRSSTAGTVAPAILSLAALEKNLGIFTTTDIVAPPKQQQGVAGEDESESESDVEIDSEEDADESSPLSPGKSSKRFGSSRRYPSRGVRLSSLNATSALSPSSKTKTETALPLGLRAAEKSSRLDSFPSFPSKSGGWQSTAFPVSFLGRGGKAKDRQQPEREEEDESEGDEDAIGEMSPLSPKKRNY</sequence>
<accession>A0A0G4HS03</accession>
<dbReference type="AlphaFoldDB" id="A0A0G4HS03"/>
<evidence type="ECO:0000256" key="2">
    <source>
        <dbReference type="SAM" id="Phobius"/>
    </source>
</evidence>
<protein>
    <recommendedName>
        <fullName evidence="4">Transmembrane protein</fullName>
    </recommendedName>
</protein>
<feature type="non-terminal residue" evidence="3">
    <location>
        <position position="1"/>
    </location>
</feature>
<feature type="region of interest" description="Disordered" evidence="1">
    <location>
        <begin position="275"/>
        <end position="395"/>
    </location>
</feature>
<gene>
    <name evidence="3" type="ORF">Cvel_30807</name>
</gene>
<feature type="compositionally biased region" description="Acidic residues" evidence="1">
    <location>
        <begin position="817"/>
        <end position="837"/>
    </location>
</feature>
<organism evidence="3">
    <name type="scientific">Chromera velia CCMP2878</name>
    <dbReference type="NCBI Taxonomy" id="1169474"/>
    <lineage>
        <taxon>Eukaryota</taxon>
        <taxon>Sar</taxon>
        <taxon>Alveolata</taxon>
        <taxon>Colpodellida</taxon>
        <taxon>Chromeraceae</taxon>
        <taxon>Chromera</taxon>
    </lineage>
</organism>
<name>A0A0G4HS03_9ALVE</name>
<feature type="region of interest" description="Disordered" evidence="1">
    <location>
        <begin position="686"/>
        <end position="708"/>
    </location>
</feature>
<keyword evidence="2" id="KW-1133">Transmembrane helix</keyword>
<feature type="compositionally biased region" description="Basic and acidic residues" evidence="1">
    <location>
        <begin position="294"/>
        <end position="313"/>
    </location>
</feature>
<feature type="compositionally biased region" description="Basic residues" evidence="1">
    <location>
        <begin position="188"/>
        <end position="204"/>
    </location>
</feature>
<feature type="region of interest" description="Disordered" evidence="1">
    <location>
        <begin position="809"/>
        <end position="960"/>
    </location>
</feature>
<feature type="compositionally biased region" description="Polar residues" evidence="1">
    <location>
        <begin position="864"/>
        <end position="877"/>
    </location>
</feature>